<sequence>MVVSRKYFGFSDLRHQERCSWGADKRLMAWLEIVTHDKV</sequence>
<reference evidence="1" key="1">
    <citation type="submission" date="2018-02" db="EMBL/GenBank/DDBJ databases">
        <title>Rhizophora mucronata_Transcriptome.</title>
        <authorList>
            <person name="Meera S.P."/>
            <person name="Sreeshan A."/>
            <person name="Augustine A."/>
        </authorList>
    </citation>
    <scope>NUCLEOTIDE SEQUENCE</scope>
    <source>
        <tissue evidence="1">Leaf</tissue>
    </source>
</reference>
<proteinExistence type="predicted"/>
<dbReference type="EMBL" id="GGEC01079901">
    <property type="protein sequence ID" value="MBX60385.1"/>
    <property type="molecule type" value="Transcribed_RNA"/>
</dbReference>
<organism evidence="1">
    <name type="scientific">Rhizophora mucronata</name>
    <name type="common">Asiatic mangrove</name>
    <dbReference type="NCBI Taxonomy" id="61149"/>
    <lineage>
        <taxon>Eukaryota</taxon>
        <taxon>Viridiplantae</taxon>
        <taxon>Streptophyta</taxon>
        <taxon>Embryophyta</taxon>
        <taxon>Tracheophyta</taxon>
        <taxon>Spermatophyta</taxon>
        <taxon>Magnoliopsida</taxon>
        <taxon>eudicotyledons</taxon>
        <taxon>Gunneridae</taxon>
        <taxon>Pentapetalae</taxon>
        <taxon>rosids</taxon>
        <taxon>fabids</taxon>
        <taxon>Malpighiales</taxon>
        <taxon>Rhizophoraceae</taxon>
        <taxon>Rhizophora</taxon>
    </lineage>
</organism>
<evidence type="ECO:0000313" key="1">
    <source>
        <dbReference type="EMBL" id="MBX60385.1"/>
    </source>
</evidence>
<accession>A0A2P2Q0A4</accession>
<name>A0A2P2Q0A4_RHIMU</name>
<protein>
    <submittedName>
        <fullName evidence="1">Uncharacterized protein</fullName>
    </submittedName>
</protein>
<dbReference type="AlphaFoldDB" id="A0A2P2Q0A4"/>